<keyword evidence="3 4" id="KW-1015">Disulfide bond</keyword>
<dbReference type="FunFam" id="2.10.25.10:FF:000279">
    <property type="entry name" value="Neurogenic locus notch 1"/>
    <property type="match status" value="2"/>
</dbReference>
<evidence type="ECO:0000256" key="1">
    <source>
        <dbReference type="ARBA" id="ARBA00022536"/>
    </source>
</evidence>
<feature type="domain" description="EGF-like" evidence="7">
    <location>
        <begin position="467"/>
        <end position="502"/>
    </location>
</feature>
<dbReference type="GO" id="GO:0005509">
    <property type="term" value="F:calcium ion binding"/>
    <property type="evidence" value="ECO:0007669"/>
    <property type="project" value="InterPro"/>
</dbReference>
<reference evidence="9" key="1">
    <citation type="journal article" date="2008" name="Nature">
        <title>The amphioxus genome and the evolution of the chordate karyotype.</title>
        <authorList>
            <consortium name="US DOE Joint Genome Institute (JGI-PGF)"/>
            <person name="Putnam N.H."/>
            <person name="Butts T."/>
            <person name="Ferrier D.E.K."/>
            <person name="Furlong R.F."/>
            <person name="Hellsten U."/>
            <person name="Kawashima T."/>
            <person name="Robinson-Rechavi M."/>
            <person name="Shoguchi E."/>
            <person name="Terry A."/>
            <person name="Yu J.-K."/>
            <person name="Benito-Gutierrez E.L."/>
            <person name="Dubchak I."/>
            <person name="Garcia-Fernandez J."/>
            <person name="Gibson-Brown J.J."/>
            <person name="Grigoriev I.V."/>
            <person name="Horton A.C."/>
            <person name="de Jong P.J."/>
            <person name="Jurka J."/>
            <person name="Kapitonov V.V."/>
            <person name="Kohara Y."/>
            <person name="Kuroki Y."/>
            <person name="Lindquist E."/>
            <person name="Lucas S."/>
            <person name="Osoegawa K."/>
            <person name="Pennacchio L.A."/>
            <person name="Salamov A.A."/>
            <person name="Satou Y."/>
            <person name="Sauka-Spengler T."/>
            <person name="Schmutz J."/>
            <person name="Shin-I T."/>
            <person name="Toyoda A."/>
            <person name="Bronner-Fraser M."/>
            <person name="Fujiyama A."/>
            <person name="Holland L.Z."/>
            <person name="Holland P.W.H."/>
            <person name="Satoh N."/>
            <person name="Rokhsar D.S."/>
        </authorList>
    </citation>
    <scope>NUCLEOTIDE SEQUENCE [LARGE SCALE GENOMIC DNA]</scope>
    <source>
        <strain evidence="9">S238N-H82</strain>
        <tissue evidence="9">Testes</tissue>
    </source>
</reference>
<sequence>MEYMEMKQLDEWTEESDRTYEGADPAGESIFASSGTAFDELPPSNYAENKEQNTEQSHEQAPSQNYEYEDMSLQYSGEGVMLGSGSNHPVSDVPTSRQLDMGDNVSEQKEEEEEDEAEEVVGQGYGGYNVLPLYRLDTGQYMANTCYTVSQNPHRHLTEIRESNTEQPPNEQSEEANQKFNDVYDMEDNLPERKEEEEEKGVEEVVGQDCGGYNDHYRLDAGHYMANACYTSNQLPEIEGNNAEQSSNEEADINHSGVDMERRNVNVDTTTSPPKLDMGDHTVEWPCDGDPCPEADPYSDECYTSKDTSGDEERVGFGCCYKIRDRVKDMWNKMKTTKGLALVCGLLVAAVVGGALLAISLGPEGTGTTLNKANVHFTSLVPPLGLTSFSKENITTAFFLTSLGVSKTPEPFASTGPNIEKSATTVTVIDINECTRNQCQHGRCENKDGGYKCTCSPGWTGQNCQRDINECTRGPCHHGRCENEDGGYSCSCSTGWTGQNCEHGGPALTVYIGLKNGKWTDGSQLSYTNWAPGEPNGKALLSWSHSHCAVIFTRNGKDWIGGKERHKGEWVDYRCDFAKPYICKAPK</sequence>
<protein>
    <recommendedName>
        <fullName evidence="10">C-type lectin domain-containing protein</fullName>
    </recommendedName>
</protein>
<dbReference type="eggNOG" id="KOG1217">
    <property type="taxonomic scope" value="Eukaryota"/>
</dbReference>
<evidence type="ECO:0000256" key="4">
    <source>
        <dbReference type="PROSITE-ProRule" id="PRU00076"/>
    </source>
</evidence>
<feature type="transmembrane region" description="Helical" evidence="6">
    <location>
        <begin position="340"/>
        <end position="362"/>
    </location>
</feature>
<dbReference type="InterPro" id="IPR009030">
    <property type="entry name" value="Growth_fac_rcpt_cys_sf"/>
</dbReference>
<dbReference type="InterPro" id="IPR001304">
    <property type="entry name" value="C-type_lectin-like"/>
</dbReference>
<dbReference type="InParanoid" id="C3XPC6"/>
<evidence type="ECO:0000256" key="2">
    <source>
        <dbReference type="ARBA" id="ARBA00022737"/>
    </source>
</evidence>
<feature type="domain" description="EGF-like" evidence="7">
    <location>
        <begin position="430"/>
        <end position="465"/>
    </location>
</feature>
<dbReference type="Gene3D" id="3.10.100.10">
    <property type="entry name" value="Mannose-Binding Protein A, subunit A"/>
    <property type="match status" value="1"/>
</dbReference>
<accession>C3XPC6</accession>
<dbReference type="InterPro" id="IPR051022">
    <property type="entry name" value="Notch_Cell-Fate_Det"/>
</dbReference>
<keyword evidence="6" id="KW-0472">Membrane</keyword>
<dbReference type="CDD" id="cd00037">
    <property type="entry name" value="CLECT"/>
    <property type="match status" value="1"/>
</dbReference>
<dbReference type="InterPro" id="IPR016187">
    <property type="entry name" value="CTDL_fold"/>
</dbReference>
<keyword evidence="2" id="KW-0677">Repeat</keyword>
<feature type="domain" description="C-type lectin" evidence="8">
    <location>
        <begin position="496"/>
        <end position="584"/>
    </location>
</feature>
<dbReference type="PROSITE" id="PS00022">
    <property type="entry name" value="EGF_1"/>
    <property type="match status" value="2"/>
</dbReference>
<dbReference type="PROSITE" id="PS00010">
    <property type="entry name" value="ASX_HYDROXYL"/>
    <property type="match status" value="2"/>
</dbReference>
<feature type="region of interest" description="Disordered" evidence="5">
    <location>
        <begin position="241"/>
        <end position="262"/>
    </location>
</feature>
<feature type="compositionally biased region" description="Basic and acidic residues" evidence="5">
    <location>
        <begin position="1"/>
        <end position="21"/>
    </location>
</feature>
<feature type="disulfide bond" evidence="4">
    <location>
        <begin position="455"/>
        <end position="464"/>
    </location>
</feature>
<dbReference type="InterPro" id="IPR000152">
    <property type="entry name" value="EGF-type_Asp/Asn_hydroxyl_site"/>
</dbReference>
<dbReference type="SMART" id="SM00181">
    <property type="entry name" value="EGF"/>
    <property type="match status" value="2"/>
</dbReference>
<dbReference type="CDD" id="cd00054">
    <property type="entry name" value="EGF_CA"/>
    <property type="match status" value="2"/>
</dbReference>
<dbReference type="PROSITE" id="PS01186">
    <property type="entry name" value="EGF_2"/>
    <property type="match status" value="2"/>
</dbReference>
<feature type="disulfide bond" evidence="4">
    <location>
        <begin position="471"/>
        <end position="481"/>
    </location>
</feature>
<dbReference type="EMBL" id="GG666451">
    <property type="protein sequence ID" value="EEN69797.1"/>
    <property type="molecule type" value="Genomic_DNA"/>
</dbReference>
<dbReference type="SUPFAM" id="SSF57184">
    <property type="entry name" value="Growth factor receptor domain"/>
    <property type="match status" value="1"/>
</dbReference>
<dbReference type="PROSITE" id="PS50026">
    <property type="entry name" value="EGF_3"/>
    <property type="match status" value="2"/>
</dbReference>
<feature type="compositionally biased region" description="Polar residues" evidence="5">
    <location>
        <begin position="84"/>
        <end position="98"/>
    </location>
</feature>
<dbReference type="Gene3D" id="2.10.25.10">
    <property type="entry name" value="Laminin"/>
    <property type="match status" value="2"/>
</dbReference>
<dbReference type="Pfam" id="PF07645">
    <property type="entry name" value="EGF_CA"/>
    <property type="match status" value="2"/>
</dbReference>
<dbReference type="AlphaFoldDB" id="C3XPC6"/>
<dbReference type="InterPro" id="IPR001881">
    <property type="entry name" value="EGF-like_Ca-bd_dom"/>
</dbReference>
<dbReference type="SUPFAM" id="SSF56436">
    <property type="entry name" value="C-type lectin-like"/>
    <property type="match status" value="1"/>
</dbReference>
<dbReference type="InterPro" id="IPR000742">
    <property type="entry name" value="EGF"/>
</dbReference>
<evidence type="ECO:0000256" key="3">
    <source>
        <dbReference type="ARBA" id="ARBA00023157"/>
    </source>
</evidence>
<dbReference type="PANTHER" id="PTHR24049">
    <property type="entry name" value="CRUMBS FAMILY MEMBER"/>
    <property type="match status" value="1"/>
</dbReference>
<comment type="caution">
    <text evidence="4">Lacks conserved residue(s) required for the propagation of feature annotation.</text>
</comment>
<dbReference type="SMART" id="SM00179">
    <property type="entry name" value="EGF_CA"/>
    <property type="match status" value="2"/>
</dbReference>
<dbReference type="Pfam" id="PF00059">
    <property type="entry name" value="Lectin_C"/>
    <property type="match status" value="1"/>
</dbReference>
<keyword evidence="1 4" id="KW-0245">EGF-like domain</keyword>
<evidence type="ECO:0000256" key="5">
    <source>
        <dbReference type="SAM" id="MobiDB-lite"/>
    </source>
</evidence>
<feature type="compositionally biased region" description="Basic and acidic residues" evidence="5">
    <location>
        <begin position="48"/>
        <end position="58"/>
    </location>
</feature>
<dbReference type="InterPro" id="IPR049883">
    <property type="entry name" value="NOTCH1_EGF-like"/>
</dbReference>
<feature type="disulfide bond" evidence="4">
    <location>
        <begin position="434"/>
        <end position="444"/>
    </location>
</feature>
<feature type="region of interest" description="Disordered" evidence="5">
    <location>
        <begin position="161"/>
        <end position="183"/>
    </location>
</feature>
<proteinExistence type="predicted"/>
<evidence type="ECO:0000259" key="8">
    <source>
        <dbReference type="PROSITE" id="PS50041"/>
    </source>
</evidence>
<keyword evidence="6" id="KW-0812">Transmembrane</keyword>
<feature type="disulfide bond" evidence="4">
    <location>
        <begin position="492"/>
        <end position="501"/>
    </location>
</feature>
<organism evidence="9">
    <name type="scientific">Branchiostoma floridae</name>
    <name type="common">Florida lancelet</name>
    <name type="synonym">Amphioxus</name>
    <dbReference type="NCBI Taxonomy" id="7739"/>
    <lineage>
        <taxon>Eukaryota</taxon>
        <taxon>Metazoa</taxon>
        <taxon>Chordata</taxon>
        <taxon>Cephalochordata</taxon>
        <taxon>Leptocardii</taxon>
        <taxon>Amphioxiformes</taxon>
        <taxon>Branchiostomatidae</taxon>
        <taxon>Branchiostoma</taxon>
    </lineage>
</organism>
<evidence type="ECO:0000259" key="7">
    <source>
        <dbReference type="PROSITE" id="PS50026"/>
    </source>
</evidence>
<name>C3XPC6_BRAFL</name>
<feature type="compositionally biased region" description="Acidic residues" evidence="5">
    <location>
        <begin position="109"/>
        <end position="119"/>
    </location>
</feature>
<dbReference type="InterPro" id="IPR016186">
    <property type="entry name" value="C-type_lectin-like/link_sf"/>
</dbReference>
<gene>
    <name evidence="9" type="ORF">BRAFLDRAFT_85329</name>
</gene>
<dbReference type="PROSITE" id="PS01187">
    <property type="entry name" value="EGF_CA"/>
    <property type="match status" value="1"/>
</dbReference>
<evidence type="ECO:0000256" key="6">
    <source>
        <dbReference type="SAM" id="Phobius"/>
    </source>
</evidence>
<dbReference type="InterPro" id="IPR018097">
    <property type="entry name" value="EGF_Ca-bd_CS"/>
</dbReference>
<evidence type="ECO:0008006" key="10">
    <source>
        <dbReference type="Google" id="ProtNLM"/>
    </source>
</evidence>
<evidence type="ECO:0000313" key="9">
    <source>
        <dbReference type="EMBL" id="EEN69797.1"/>
    </source>
</evidence>
<dbReference type="PROSITE" id="PS50041">
    <property type="entry name" value="C_TYPE_LECTIN_2"/>
    <property type="match status" value="1"/>
</dbReference>
<feature type="region of interest" description="Disordered" evidence="5">
    <location>
        <begin position="1"/>
        <end position="120"/>
    </location>
</feature>
<keyword evidence="6" id="KW-1133">Transmembrane helix</keyword>